<dbReference type="STRING" id="243090.RB1601"/>
<dbReference type="Proteomes" id="UP000001025">
    <property type="component" value="Chromosome"/>
</dbReference>
<sequence>MEPLQPASHVADRGHRSAGTQTTKLNVQSLQQEHWFADGGPPSATWLRCFLGLTTGRGLVAAITRHLQNEMVYHR</sequence>
<reference evidence="2 3" key="1">
    <citation type="journal article" date="2003" name="Proc. Natl. Acad. Sci. U.S.A.">
        <title>Complete genome sequence of the marine planctomycete Pirellula sp. strain 1.</title>
        <authorList>
            <person name="Gloeckner F.O."/>
            <person name="Kube M."/>
            <person name="Bauer M."/>
            <person name="Teeling H."/>
            <person name="Lombardot T."/>
            <person name="Ludwig W."/>
            <person name="Gade D."/>
            <person name="Beck A."/>
            <person name="Borzym K."/>
            <person name="Heitmann K."/>
            <person name="Rabus R."/>
            <person name="Schlesner H."/>
            <person name="Amann R."/>
            <person name="Reinhardt R."/>
        </authorList>
    </citation>
    <scope>NUCLEOTIDE SEQUENCE [LARGE SCALE GENOMIC DNA]</scope>
    <source>
        <strain evidence="3">DSM 10527 / NCIMB 13988 / SH1</strain>
    </source>
</reference>
<dbReference type="EMBL" id="BX294135">
    <property type="protein sequence ID" value="CAD72182.1"/>
    <property type="molecule type" value="Genomic_DNA"/>
</dbReference>
<organism evidence="2 3">
    <name type="scientific">Rhodopirellula baltica (strain DSM 10527 / NCIMB 13988 / SH1)</name>
    <dbReference type="NCBI Taxonomy" id="243090"/>
    <lineage>
        <taxon>Bacteria</taxon>
        <taxon>Pseudomonadati</taxon>
        <taxon>Planctomycetota</taxon>
        <taxon>Planctomycetia</taxon>
        <taxon>Pirellulales</taxon>
        <taxon>Pirellulaceae</taxon>
        <taxon>Rhodopirellula</taxon>
    </lineage>
</organism>
<name>Q7UX30_RHOBA</name>
<dbReference type="HOGENOM" id="CLU_2668610_0_0_0"/>
<evidence type="ECO:0000256" key="1">
    <source>
        <dbReference type="SAM" id="MobiDB-lite"/>
    </source>
</evidence>
<accession>Q7UX30</accession>
<dbReference type="EnsemblBacteria" id="CAD72182">
    <property type="protein sequence ID" value="CAD72182"/>
    <property type="gene ID" value="RB1601"/>
</dbReference>
<dbReference type="AlphaFoldDB" id="Q7UX30"/>
<dbReference type="InParanoid" id="Q7UX30"/>
<gene>
    <name evidence="2" type="ordered locus">RB1601</name>
</gene>
<dbReference type="KEGG" id="rba:RB1601"/>
<evidence type="ECO:0000313" key="3">
    <source>
        <dbReference type="Proteomes" id="UP000001025"/>
    </source>
</evidence>
<keyword evidence="3" id="KW-1185">Reference proteome</keyword>
<evidence type="ECO:0000313" key="2">
    <source>
        <dbReference type="EMBL" id="CAD72182.1"/>
    </source>
</evidence>
<protein>
    <submittedName>
        <fullName evidence="2">Uncharacterized protein</fullName>
    </submittedName>
</protein>
<proteinExistence type="predicted"/>
<feature type="region of interest" description="Disordered" evidence="1">
    <location>
        <begin position="1"/>
        <end position="21"/>
    </location>
</feature>